<keyword evidence="13 17" id="KW-0472">Membrane</keyword>
<evidence type="ECO:0000259" key="20">
    <source>
        <dbReference type="PROSITE" id="PS50885"/>
    </source>
</evidence>
<evidence type="ECO:0000256" key="9">
    <source>
        <dbReference type="ARBA" id="ARBA00022777"/>
    </source>
</evidence>
<feature type="domain" description="HAMP" evidence="20">
    <location>
        <begin position="197"/>
        <end position="249"/>
    </location>
</feature>
<dbReference type="PANTHER" id="PTHR45339">
    <property type="entry name" value="HYBRID SIGNAL TRANSDUCTION HISTIDINE KINASE J"/>
    <property type="match status" value="1"/>
</dbReference>
<keyword evidence="9" id="KW-0418">Kinase</keyword>
<dbReference type="Pfam" id="PF02518">
    <property type="entry name" value="HATPase_c"/>
    <property type="match status" value="1"/>
</dbReference>
<feature type="domain" description="Response regulatory" evidence="19">
    <location>
        <begin position="678"/>
        <end position="795"/>
    </location>
</feature>
<name>A0A3P3VS53_9GAMM</name>
<evidence type="ECO:0000259" key="19">
    <source>
        <dbReference type="PROSITE" id="PS50110"/>
    </source>
</evidence>
<dbReference type="GO" id="GO:0005886">
    <property type="term" value="C:plasma membrane"/>
    <property type="evidence" value="ECO:0007669"/>
    <property type="project" value="UniProtKB-SubCell"/>
</dbReference>
<dbReference type="Gene3D" id="3.30.565.10">
    <property type="entry name" value="Histidine kinase-like ATPase, C-terminal domain"/>
    <property type="match status" value="1"/>
</dbReference>
<evidence type="ECO:0000256" key="10">
    <source>
        <dbReference type="ARBA" id="ARBA00022840"/>
    </source>
</evidence>
<keyword evidence="4" id="KW-1003">Cell membrane</keyword>
<gene>
    <name evidence="22" type="ORF">D0544_08805</name>
</gene>
<feature type="domain" description="HPt" evidence="21">
    <location>
        <begin position="833"/>
        <end position="930"/>
    </location>
</feature>
<keyword evidence="8" id="KW-0547">Nucleotide-binding</keyword>
<evidence type="ECO:0000256" key="15">
    <source>
        <dbReference type="PROSITE-ProRule" id="PRU00169"/>
    </source>
</evidence>
<dbReference type="EC" id="2.7.13.3" evidence="3"/>
<dbReference type="CDD" id="cd00088">
    <property type="entry name" value="HPT"/>
    <property type="match status" value="1"/>
</dbReference>
<protein>
    <recommendedName>
        <fullName evidence="3">histidine kinase</fullName>
        <ecNumber evidence="3">2.7.13.3</ecNumber>
    </recommendedName>
</protein>
<feature type="domain" description="Histidine kinase" evidence="18">
    <location>
        <begin position="296"/>
        <end position="517"/>
    </location>
</feature>
<dbReference type="InterPro" id="IPR003661">
    <property type="entry name" value="HisK_dim/P_dom"/>
</dbReference>
<dbReference type="CDD" id="cd06225">
    <property type="entry name" value="HAMP"/>
    <property type="match status" value="1"/>
</dbReference>
<dbReference type="FunFam" id="1.10.287.130:FF:000003">
    <property type="entry name" value="Histidine kinase"/>
    <property type="match status" value="1"/>
</dbReference>
<evidence type="ECO:0000313" key="23">
    <source>
        <dbReference type="Proteomes" id="UP000280792"/>
    </source>
</evidence>
<feature type="modified residue" description="4-aspartylphosphate" evidence="15">
    <location>
        <position position="727"/>
    </location>
</feature>
<dbReference type="InterPro" id="IPR003594">
    <property type="entry name" value="HATPase_dom"/>
</dbReference>
<evidence type="ECO:0000256" key="2">
    <source>
        <dbReference type="ARBA" id="ARBA00004651"/>
    </source>
</evidence>
<keyword evidence="12" id="KW-0902">Two-component regulatory system</keyword>
<keyword evidence="23" id="KW-1185">Reference proteome</keyword>
<evidence type="ECO:0000256" key="14">
    <source>
        <dbReference type="PROSITE-ProRule" id="PRU00110"/>
    </source>
</evidence>
<dbReference type="Pfam" id="PF00512">
    <property type="entry name" value="HisKA"/>
    <property type="match status" value="1"/>
</dbReference>
<evidence type="ECO:0000256" key="8">
    <source>
        <dbReference type="ARBA" id="ARBA00022741"/>
    </source>
</evidence>
<accession>A0A3P3VS53</accession>
<dbReference type="SMART" id="SM00073">
    <property type="entry name" value="HPT"/>
    <property type="match status" value="1"/>
</dbReference>
<keyword evidence="11 17" id="KW-1133">Transmembrane helix</keyword>
<dbReference type="InterPro" id="IPR005467">
    <property type="entry name" value="His_kinase_dom"/>
</dbReference>
<reference evidence="22 23" key="1">
    <citation type="submission" date="2018-08" db="EMBL/GenBank/DDBJ databases">
        <authorList>
            <person name="Khan S.A."/>
        </authorList>
    </citation>
    <scope>NUCLEOTIDE SEQUENCE [LARGE SCALE GENOMIC DNA]</scope>
    <source>
        <strain evidence="22 23">GTF-13</strain>
    </source>
</reference>
<dbReference type="PRINTS" id="PR00344">
    <property type="entry name" value="BCTRLSENSOR"/>
</dbReference>
<dbReference type="InterPro" id="IPR001789">
    <property type="entry name" value="Sig_transdc_resp-reg_receiver"/>
</dbReference>
<dbReference type="RefSeq" id="WP_125015574.1">
    <property type="nucleotide sequence ID" value="NZ_QWEZ01000001.1"/>
</dbReference>
<keyword evidence="16" id="KW-0175">Coiled coil</keyword>
<dbReference type="SUPFAM" id="SSF47226">
    <property type="entry name" value="Histidine-containing phosphotransfer domain, HPT domain"/>
    <property type="match status" value="1"/>
</dbReference>
<dbReference type="InterPro" id="IPR003660">
    <property type="entry name" value="HAMP_dom"/>
</dbReference>
<evidence type="ECO:0000259" key="18">
    <source>
        <dbReference type="PROSITE" id="PS50109"/>
    </source>
</evidence>
<evidence type="ECO:0000256" key="7">
    <source>
        <dbReference type="ARBA" id="ARBA00022692"/>
    </source>
</evidence>
<dbReference type="InterPro" id="IPR036641">
    <property type="entry name" value="HPT_dom_sf"/>
</dbReference>
<dbReference type="Pfam" id="PF00072">
    <property type="entry name" value="Response_reg"/>
    <property type="match status" value="1"/>
</dbReference>
<dbReference type="InterPro" id="IPR004358">
    <property type="entry name" value="Sig_transdc_His_kin-like_C"/>
</dbReference>
<evidence type="ECO:0000256" key="17">
    <source>
        <dbReference type="SAM" id="Phobius"/>
    </source>
</evidence>
<dbReference type="SUPFAM" id="SSF55874">
    <property type="entry name" value="ATPase domain of HSP90 chaperone/DNA topoisomerase II/histidine kinase"/>
    <property type="match status" value="1"/>
</dbReference>
<dbReference type="Proteomes" id="UP000280792">
    <property type="component" value="Unassembled WGS sequence"/>
</dbReference>
<organism evidence="22 23">
    <name type="scientific">Aestuariirhabdus litorea</name>
    <dbReference type="NCBI Taxonomy" id="2528527"/>
    <lineage>
        <taxon>Bacteria</taxon>
        <taxon>Pseudomonadati</taxon>
        <taxon>Pseudomonadota</taxon>
        <taxon>Gammaproteobacteria</taxon>
        <taxon>Oceanospirillales</taxon>
        <taxon>Aestuariirhabdaceae</taxon>
        <taxon>Aestuariirhabdus</taxon>
    </lineage>
</organism>
<dbReference type="PROSITE" id="PS50109">
    <property type="entry name" value="HIS_KIN"/>
    <property type="match status" value="1"/>
</dbReference>
<dbReference type="AlphaFoldDB" id="A0A3P3VS53"/>
<dbReference type="Pfam" id="PF01627">
    <property type="entry name" value="Hpt"/>
    <property type="match status" value="1"/>
</dbReference>
<feature type="modified residue" description="Phosphohistidine" evidence="14">
    <location>
        <position position="872"/>
    </location>
</feature>
<dbReference type="InterPro" id="IPR011006">
    <property type="entry name" value="CheY-like_superfamily"/>
</dbReference>
<evidence type="ECO:0000256" key="11">
    <source>
        <dbReference type="ARBA" id="ARBA00022989"/>
    </source>
</evidence>
<dbReference type="PROSITE" id="PS50885">
    <property type="entry name" value="HAMP"/>
    <property type="match status" value="1"/>
</dbReference>
<evidence type="ECO:0000256" key="13">
    <source>
        <dbReference type="ARBA" id="ARBA00023136"/>
    </source>
</evidence>
<reference evidence="22 23" key="2">
    <citation type="submission" date="2018-12" db="EMBL/GenBank/DDBJ databases">
        <title>Simiduia agarivorans gen. nov., sp. nov., a marine, agarolytic bacterium isolated from shallow coastal water from Keelung, Taiwan.</title>
        <authorList>
            <person name="Shieh W.Y."/>
        </authorList>
    </citation>
    <scope>NUCLEOTIDE SEQUENCE [LARGE SCALE GENOMIC DNA]</scope>
    <source>
        <strain evidence="22 23">GTF-13</strain>
    </source>
</reference>
<evidence type="ECO:0000256" key="1">
    <source>
        <dbReference type="ARBA" id="ARBA00000085"/>
    </source>
</evidence>
<keyword evidence="6" id="KW-0808">Transferase</keyword>
<dbReference type="InterPro" id="IPR036097">
    <property type="entry name" value="HisK_dim/P_sf"/>
</dbReference>
<dbReference type="GO" id="GO:0000155">
    <property type="term" value="F:phosphorelay sensor kinase activity"/>
    <property type="evidence" value="ECO:0007669"/>
    <property type="project" value="InterPro"/>
</dbReference>
<sequence>MSMFLAGKNSGIKQRVLAMALLPTLSITLMLGVFFTLTRLKDLDNLLFERSLTIAEQFTATASFGYPADDSPLLQEVANAALEKSDVRAISLYNAAGTRIIHSGPGMLPVHHPASPFGSQQQILQGDRSLRIITPIYPPAENHLHSANELLAPLGWHEIEFSTANTEIKQYQTLLGSGVLIIVGVLLNIFLALRIGSHITRPLQKISNAVSHIRNGNLDTRINTETGGELRTLESGINSMVSSLQQAHHEMQQNIEQSTRDLQETLETIEIQNIELDMARKEALEASRIKSEFLANMSHEIRTPLNGIIGFTNLLLRSNLNERQREYLQTIHSSSEGLLAIINDVLDFSKIEAGKLELESIPMNLGDTIDEVLNILAPAAHEKQLELIPLLYSDTPTQLIGDPLRIKQILTNLVSNAIKFTHQGSITVRAMLEEQRAKNAVIKISVTDTGIGLSRQQQKELFKAFTQADTSTTRRIGGTGLGLVISKRLAQQMGGDIGLESEEGEGSTFWFTINVPLSSERIDKTPERHYPQRSALLLETQELVRQASGHLIRAMQLQLTSVDTAQELEAQLSDGSMPPYDLVILSHNEQLLPTSKLRQLLALPWAAHTAFLILVDTNKEYEVNRLLTTTSRALTIVKPMVRARLHKAVAWVLGSVPEANELSLPHDTPVEVATRAPHILAVDDNAANLKLVTVLLEGMGVQVTAVDSGQQAIVKVRQYRFDLIFMDVQMPDMDGMDTTRRIRDIELAEHRTPIVALTAHALAAEKKALLLAGMDDYMSKPISEPQLQQMIRKWTGIKLSLPSLEMSTRDSHPEHPPSRLIDLQEGVRLAGGKEDLAEEMLAMLLDNLPQDRQQIEQQYNDKQLPQLLETVHKLHGATRYCGVPLLRQACHEMESALKLSRRGEENSSLQQLWKELLTQIDALIQWHHARAESTTKATT</sequence>
<evidence type="ECO:0000256" key="12">
    <source>
        <dbReference type="ARBA" id="ARBA00023012"/>
    </source>
</evidence>
<comment type="subcellular location">
    <subcellularLocation>
        <location evidence="2">Cell membrane</location>
        <topology evidence="2">Multi-pass membrane protein</topology>
    </subcellularLocation>
</comment>
<evidence type="ECO:0000256" key="16">
    <source>
        <dbReference type="SAM" id="Coils"/>
    </source>
</evidence>
<dbReference type="CDD" id="cd16922">
    <property type="entry name" value="HATPase_EvgS-ArcB-TorS-like"/>
    <property type="match status" value="1"/>
</dbReference>
<dbReference type="SUPFAM" id="SSF52172">
    <property type="entry name" value="CheY-like"/>
    <property type="match status" value="1"/>
</dbReference>
<dbReference type="InterPro" id="IPR019247">
    <property type="entry name" value="Histidine_kinase_BarA_N"/>
</dbReference>
<comment type="catalytic activity">
    <reaction evidence="1">
        <text>ATP + protein L-histidine = ADP + protein N-phospho-L-histidine.</text>
        <dbReference type="EC" id="2.7.13.3"/>
    </reaction>
</comment>
<evidence type="ECO:0000256" key="3">
    <source>
        <dbReference type="ARBA" id="ARBA00012438"/>
    </source>
</evidence>
<dbReference type="SMART" id="SM00388">
    <property type="entry name" value="HisKA"/>
    <property type="match status" value="1"/>
</dbReference>
<dbReference type="SUPFAM" id="SSF158472">
    <property type="entry name" value="HAMP domain-like"/>
    <property type="match status" value="1"/>
</dbReference>
<evidence type="ECO:0000259" key="21">
    <source>
        <dbReference type="PROSITE" id="PS50894"/>
    </source>
</evidence>
<keyword evidence="5 15" id="KW-0597">Phosphoprotein</keyword>
<dbReference type="Gene3D" id="1.20.120.160">
    <property type="entry name" value="HPT domain"/>
    <property type="match status" value="1"/>
</dbReference>
<keyword evidence="10" id="KW-0067">ATP-binding</keyword>
<dbReference type="PROSITE" id="PS50894">
    <property type="entry name" value="HPT"/>
    <property type="match status" value="1"/>
</dbReference>
<dbReference type="GO" id="GO:0005524">
    <property type="term" value="F:ATP binding"/>
    <property type="evidence" value="ECO:0007669"/>
    <property type="project" value="UniProtKB-KW"/>
</dbReference>
<dbReference type="Gene3D" id="3.40.50.2300">
    <property type="match status" value="1"/>
</dbReference>
<comment type="caution">
    <text evidence="22">The sequence shown here is derived from an EMBL/GenBank/DDBJ whole genome shotgun (WGS) entry which is preliminary data.</text>
</comment>
<dbReference type="InterPro" id="IPR008207">
    <property type="entry name" value="Sig_transdc_His_kin_Hpt_dom"/>
</dbReference>
<dbReference type="SMART" id="SM00304">
    <property type="entry name" value="HAMP"/>
    <property type="match status" value="1"/>
</dbReference>
<dbReference type="PROSITE" id="PS50110">
    <property type="entry name" value="RESPONSE_REGULATORY"/>
    <property type="match status" value="1"/>
</dbReference>
<dbReference type="PANTHER" id="PTHR45339:SF5">
    <property type="entry name" value="HISTIDINE KINASE"/>
    <property type="match status" value="1"/>
</dbReference>
<evidence type="ECO:0000313" key="22">
    <source>
        <dbReference type="EMBL" id="RRJ85147.1"/>
    </source>
</evidence>
<dbReference type="Pfam" id="PF09984">
    <property type="entry name" value="sCache_4"/>
    <property type="match status" value="1"/>
</dbReference>
<feature type="transmembrane region" description="Helical" evidence="17">
    <location>
        <begin position="16"/>
        <end position="37"/>
    </location>
</feature>
<feature type="coiled-coil region" evidence="16">
    <location>
        <begin position="241"/>
        <end position="282"/>
    </location>
</feature>
<dbReference type="Pfam" id="PF00672">
    <property type="entry name" value="HAMP"/>
    <property type="match status" value="1"/>
</dbReference>
<dbReference type="EMBL" id="QWEZ01000001">
    <property type="protein sequence ID" value="RRJ85147.1"/>
    <property type="molecule type" value="Genomic_DNA"/>
</dbReference>
<dbReference type="InterPro" id="IPR036890">
    <property type="entry name" value="HATPase_C_sf"/>
</dbReference>
<feature type="transmembrane region" description="Helical" evidence="17">
    <location>
        <begin position="174"/>
        <end position="193"/>
    </location>
</feature>
<evidence type="ECO:0000256" key="4">
    <source>
        <dbReference type="ARBA" id="ARBA00022475"/>
    </source>
</evidence>
<dbReference type="FunFam" id="3.30.565.10:FF:000010">
    <property type="entry name" value="Sensor histidine kinase RcsC"/>
    <property type="match status" value="1"/>
</dbReference>
<dbReference type="Gene3D" id="1.10.287.130">
    <property type="match status" value="1"/>
</dbReference>
<dbReference type="CDD" id="cd17546">
    <property type="entry name" value="REC_hyHK_CKI1_RcsC-like"/>
    <property type="match status" value="1"/>
</dbReference>
<dbReference type="SMART" id="SM00387">
    <property type="entry name" value="HATPase_c"/>
    <property type="match status" value="1"/>
</dbReference>
<dbReference type="CDD" id="cd00082">
    <property type="entry name" value="HisKA"/>
    <property type="match status" value="1"/>
</dbReference>
<dbReference type="Gene3D" id="6.10.340.10">
    <property type="match status" value="1"/>
</dbReference>
<keyword evidence="7 17" id="KW-0812">Transmembrane</keyword>
<proteinExistence type="predicted"/>
<dbReference type="SUPFAM" id="SSF47384">
    <property type="entry name" value="Homodimeric domain of signal transducing histidine kinase"/>
    <property type="match status" value="1"/>
</dbReference>
<dbReference type="SMART" id="SM00448">
    <property type="entry name" value="REC"/>
    <property type="match status" value="1"/>
</dbReference>
<evidence type="ECO:0000256" key="6">
    <source>
        <dbReference type="ARBA" id="ARBA00022679"/>
    </source>
</evidence>
<evidence type="ECO:0000256" key="5">
    <source>
        <dbReference type="ARBA" id="ARBA00022553"/>
    </source>
</evidence>